<name>A0ABW5J8K9_9BACT</name>
<evidence type="ECO:0000313" key="3">
    <source>
        <dbReference type="Proteomes" id="UP001597510"/>
    </source>
</evidence>
<keyword evidence="3" id="KW-1185">Reference proteome</keyword>
<protein>
    <submittedName>
        <fullName evidence="2">DUF3299 domain-containing protein</fullName>
    </submittedName>
</protein>
<dbReference type="Pfam" id="PF11736">
    <property type="entry name" value="DUF3299"/>
    <property type="match status" value="1"/>
</dbReference>
<dbReference type="RefSeq" id="WP_340237043.1">
    <property type="nucleotide sequence ID" value="NZ_JBBEWC010000007.1"/>
</dbReference>
<keyword evidence="1" id="KW-1133">Transmembrane helix</keyword>
<accession>A0ABW5J8K9</accession>
<comment type="caution">
    <text evidence="2">The sequence shown here is derived from an EMBL/GenBank/DDBJ whole genome shotgun (WGS) entry which is preliminary data.</text>
</comment>
<reference evidence="3" key="1">
    <citation type="journal article" date="2019" name="Int. J. Syst. Evol. Microbiol.">
        <title>The Global Catalogue of Microorganisms (GCM) 10K type strain sequencing project: providing services to taxonomists for standard genome sequencing and annotation.</title>
        <authorList>
            <consortium name="The Broad Institute Genomics Platform"/>
            <consortium name="The Broad Institute Genome Sequencing Center for Infectious Disease"/>
            <person name="Wu L."/>
            <person name="Ma J."/>
        </authorList>
    </citation>
    <scope>NUCLEOTIDE SEQUENCE [LARGE SCALE GENOMIC DNA]</scope>
    <source>
        <strain evidence="3">KCTC 52344</strain>
    </source>
</reference>
<evidence type="ECO:0000256" key="1">
    <source>
        <dbReference type="SAM" id="Phobius"/>
    </source>
</evidence>
<feature type="transmembrane region" description="Helical" evidence="1">
    <location>
        <begin position="7"/>
        <end position="23"/>
    </location>
</feature>
<dbReference type="InterPro" id="IPR021727">
    <property type="entry name" value="DUF3299"/>
</dbReference>
<proteinExistence type="predicted"/>
<evidence type="ECO:0000313" key="2">
    <source>
        <dbReference type="EMBL" id="MFD2521337.1"/>
    </source>
</evidence>
<dbReference type="EMBL" id="JBHULC010000009">
    <property type="protein sequence ID" value="MFD2521337.1"/>
    <property type="molecule type" value="Genomic_DNA"/>
</dbReference>
<dbReference type="Proteomes" id="UP001597510">
    <property type="component" value="Unassembled WGS sequence"/>
</dbReference>
<sequence>MKKISKYFIINLAILGTISFGFVEGPTKITWETLRDVTFKKKWSAEESMFILYPTFGQKVAGLQNKEVELTGYMIPVDVDANMYVLSANPYSSCFFCGQAGPESVVQVKFKKTTKRFNTDDRITVKGTLKLNADDINELNYILTNADLVQ</sequence>
<keyword evidence="1" id="KW-0812">Transmembrane</keyword>
<gene>
    <name evidence="2" type="ORF">ACFSR2_10600</name>
</gene>
<keyword evidence="1" id="KW-0472">Membrane</keyword>
<organism evidence="2 3">
    <name type="scientific">Emticicia soli</name>
    <dbReference type="NCBI Taxonomy" id="2027878"/>
    <lineage>
        <taxon>Bacteria</taxon>
        <taxon>Pseudomonadati</taxon>
        <taxon>Bacteroidota</taxon>
        <taxon>Cytophagia</taxon>
        <taxon>Cytophagales</taxon>
        <taxon>Leadbetterellaceae</taxon>
        <taxon>Emticicia</taxon>
    </lineage>
</organism>
<dbReference type="Gene3D" id="2.40.50.870">
    <property type="entry name" value="Protein of unknown function (DUF3299)"/>
    <property type="match status" value="1"/>
</dbReference>